<feature type="repeat" description="RCC1" evidence="2">
    <location>
        <begin position="2"/>
        <end position="55"/>
    </location>
</feature>
<evidence type="ECO:0000256" key="2">
    <source>
        <dbReference type="PROSITE-ProRule" id="PRU00235"/>
    </source>
</evidence>
<name>A0A177ATV0_9BILA</name>
<dbReference type="PANTHER" id="PTHR22872">
    <property type="entry name" value="BTK-BINDING PROTEIN-RELATED"/>
    <property type="match status" value="1"/>
</dbReference>
<reference evidence="3 4" key="1">
    <citation type="submission" date="2016-04" db="EMBL/GenBank/DDBJ databases">
        <title>The genome of Intoshia linei affirms orthonectids as highly simplified spiralians.</title>
        <authorList>
            <person name="Mikhailov K.V."/>
            <person name="Slusarev G.S."/>
            <person name="Nikitin M.A."/>
            <person name="Logacheva M.D."/>
            <person name="Penin A."/>
            <person name="Aleoshin V."/>
            <person name="Panchin Y.V."/>
        </authorList>
    </citation>
    <scope>NUCLEOTIDE SEQUENCE [LARGE SCALE GENOMIC DNA]</scope>
    <source>
        <strain evidence="3">Intl2013</strain>
        <tissue evidence="3">Whole animal</tissue>
    </source>
</reference>
<protein>
    <submittedName>
        <fullName evidence="3">Uncharacterized protein</fullName>
    </submittedName>
</protein>
<sequence>MEKIYSFGECSEGQLGIGKTDDGIQYIPSEIFKLTNKKIIQITSGCSHTLFLTENGSIYSCGGNDYGQLGYITDKENTDENYTPNIIEYFDSIKVTMIACGSYHSAALSKKGRVYTWGMNDHGQLGINDSISFISSPREKDFLINDKIKLIKLFDEYSNRSQKYLATKHSISVGLINKSLKNREEILNCNNLNLNQKRKPCLRKSMKIESVVSTSTDIKYKYNWQYIERNGAGNCQSFEFERF</sequence>
<feature type="repeat" description="RCC1" evidence="2">
    <location>
        <begin position="56"/>
        <end position="111"/>
    </location>
</feature>
<dbReference type="InterPro" id="IPR000408">
    <property type="entry name" value="Reg_chr_condens"/>
</dbReference>
<dbReference type="Pfam" id="PF00415">
    <property type="entry name" value="RCC1"/>
    <property type="match status" value="3"/>
</dbReference>
<dbReference type="SUPFAM" id="SSF50985">
    <property type="entry name" value="RCC1/BLIP-II"/>
    <property type="match status" value="1"/>
</dbReference>
<dbReference type="InterPro" id="IPR051625">
    <property type="entry name" value="Signaling_Regulatory_Domain"/>
</dbReference>
<keyword evidence="1" id="KW-0677">Repeat</keyword>
<feature type="repeat" description="RCC1" evidence="2">
    <location>
        <begin position="112"/>
        <end position="139"/>
    </location>
</feature>
<dbReference type="EMBL" id="LWCA01001287">
    <property type="protein sequence ID" value="OAF65447.1"/>
    <property type="molecule type" value="Genomic_DNA"/>
</dbReference>
<gene>
    <name evidence="3" type="ORF">A3Q56_06827</name>
</gene>
<dbReference type="PROSITE" id="PS00626">
    <property type="entry name" value="RCC1_2"/>
    <property type="match status" value="2"/>
</dbReference>
<accession>A0A177ATV0</accession>
<organism evidence="3 4">
    <name type="scientific">Intoshia linei</name>
    <dbReference type="NCBI Taxonomy" id="1819745"/>
    <lineage>
        <taxon>Eukaryota</taxon>
        <taxon>Metazoa</taxon>
        <taxon>Spiralia</taxon>
        <taxon>Lophotrochozoa</taxon>
        <taxon>Mesozoa</taxon>
        <taxon>Orthonectida</taxon>
        <taxon>Rhopaluridae</taxon>
        <taxon>Intoshia</taxon>
    </lineage>
</organism>
<dbReference type="OrthoDB" id="8068875at2759"/>
<keyword evidence="4" id="KW-1185">Reference proteome</keyword>
<dbReference type="Gene3D" id="2.130.10.30">
    <property type="entry name" value="Regulator of chromosome condensation 1/beta-lactamase-inhibitor protein II"/>
    <property type="match status" value="1"/>
</dbReference>
<evidence type="ECO:0000313" key="3">
    <source>
        <dbReference type="EMBL" id="OAF65447.1"/>
    </source>
</evidence>
<dbReference type="PROSITE" id="PS50012">
    <property type="entry name" value="RCC1_3"/>
    <property type="match status" value="3"/>
</dbReference>
<proteinExistence type="predicted"/>
<dbReference type="AlphaFoldDB" id="A0A177ATV0"/>
<dbReference type="Proteomes" id="UP000078046">
    <property type="component" value="Unassembled WGS sequence"/>
</dbReference>
<evidence type="ECO:0000256" key="1">
    <source>
        <dbReference type="ARBA" id="ARBA00022737"/>
    </source>
</evidence>
<dbReference type="PRINTS" id="PR00633">
    <property type="entry name" value="RCCNDNSATION"/>
</dbReference>
<comment type="caution">
    <text evidence="3">The sequence shown here is derived from an EMBL/GenBank/DDBJ whole genome shotgun (WGS) entry which is preliminary data.</text>
</comment>
<dbReference type="InterPro" id="IPR009091">
    <property type="entry name" value="RCC1/BLIP-II"/>
</dbReference>
<evidence type="ECO:0000313" key="4">
    <source>
        <dbReference type="Proteomes" id="UP000078046"/>
    </source>
</evidence>